<proteinExistence type="predicted"/>
<name>A0ACB6RUU7_9PLEO</name>
<comment type="caution">
    <text evidence="1">The sequence shown here is derived from an EMBL/GenBank/DDBJ whole genome shotgun (WGS) entry which is preliminary data.</text>
</comment>
<evidence type="ECO:0000313" key="1">
    <source>
        <dbReference type="EMBL" id="KAF2625775.1"/>
    </source>
</evidence>
<dbReference type="EMBL" id="MU006724">
    <property type="protein sequence ID" value="KAF2625775.1"/>
    <property type="molecule type" value="Genomic_DNA"/>
</dbReference>
<reference evidence="1" key="1">
    <citation type="journal article" date="2020" name="Stud. Mycol.">
        <title>101 Dothideomycetes genomes: a test case for predicting lifestyles and emergence of pathogens.</title>
        <authorList>
            <person name="Haridas S."/>
            <person name="Albert R."/>
            <person name="Binder M."/>
            <person name="Bloem J."/>
            <person name="Labutti K."/>
            <person name="Salamov A."/>
            <person name="Andreopoulos B."/>
            <person name="Baker S."/>
            <person name="Barry K."/>
            <person name="Bills G."/>
            <person name="Bluhm B."/>
            <person name="Cannon C."/>
            <person name="Castanera R."/>
            <person name="Culley D."/>
            <person name="Daum C."/>
            <person name="Ezra D."/>
            <person name="Gonzalez J."/>
            <person name="Henrissat B."/>
            <person name="Kuo A."/>
            <person name="Liang C."/>
            <person name="Lipzen A."/>
            <person name="Lutzoni F."/>
            <person name="Magnuson J."/>
            <person name="Mondo S."/>
            <person name="Nolan M."/>
            <person name="Ohm R."/>
            <person name="Pangilinan J."/>
            <person name="Park H.-J."/>
            <person name="Ramirez L."/>
            <person name="Alfaro M."/>
            <person name="Sun H."/>
            <person name="Tritt A."/>
            <person name="Yoshinaga Y."/>
            <person name="Zwiers L.-H."/>
            <person name="Turgeon B."/>
            <person name="Goodwin S."/>
            <person name="Spatafora J."/>
            <person name="Crous P."/>
            <person name="Grigoriev I."/>
        </authorList>
    </citation>
    <scope>NUCLEOTIDE SEQUENCE</scope>
    <source>
        <strain evidence="1">CBS 525.71</strain>
    </source>
</reference>
<accession>A0ACB6RUU7</accession>
<evidence type="ECO:0000313" key="2">
    <source>
        <dbReference type="Proteomes" id="UP000799754"/>
    </source>
</evidence>
<keyword evidence="2" id="KW-1185">Reference proteome</keyword>
<gene>
    <name evidence="1" type="ORF">BU25DRAFT_473277</name>
</gene>
<sequence>IRILTVYPSAKEDATLEASLYVADLKPLSPSYEALSYVWGDSLEATSLLIQGYHLPITDNSFSALRRIQHQYNLRDLWVDAVCTDQSSSSDKNDQVNRMYQIYSRAKNTIICLGELDDDTDRAMDRIEGMGGGENSYLYDYAPNEEEMRRIKTVLERPWWSRVWTMQGSLVFASGLLQCLPAVRCSICYRSAALIVQLIRLARVCFHTR</sequence>
<feature type="non-terminal residue" evidence="1">
    <location>
        <position position="1"/>
    </location>
</feature>
<dbReference type="Proteomes" id="UP000799754">
    <property type="component" value="Unassembled WGS sequence"/>
</dbReference>
<organism evidence="1 2">
    <name type="scientific">Macroventuria anomochaeta</name>
    <dbReference type="NCBI Taxonomy" id="301207"/>
    <lineage>
        <taxon>Eukaryota</taxon>
        <taxon>Fungi</taxon>
        <taxon>Dikarya</taxon>
        <taxon>Ascomycota</taxon>
        <taxon>Pezizomycotina</taxon>
        <taxon>Dothideomycetes</taxon>
        <taxon>Pleosporomycetidae</taxon>
        <taxon>Pleosporales</taxon>
        <taxon>Pleosporineae</taxon>
        <taxon>Didymellaceae</taxon>
        <taxon>Macroventuria</taxon>
    </lineage>
</organism>
<protein>
    <submittedName>
        <fullName evidence="1">HET-domain-containing protein</fullName>
    </submittedName>
</protein>